<dbReference type="AlphaFoldDB" id="A0AAV9UXH5"/>
<evidence type="ECO:0000259" key="2">
    <source>
        <dbReference type="PROSITE" id="PS50822"/>
    </source>
</evidence>
<dbReference type="Gene3D" id="3.30.420.10">
    <property type="entry name" value="Ribonuclease H-like superfamily/Ribonuclease H"/>
    <property type="match status" value="1"/>
</dbReference>
<accession>A0AAV9UXH5</accession>
<reference evidence="3 4" key="1">
    <citation type="submission" date="2019-10" db="EMBL/GenBank/DDBJ databases">
        <authorList>
            <person name="Palmer J.M."/>
        </authorList>
    </citation>
    <scope>NUCLEOTIDE SEQUENCE [LARGE SCALE GENOMIC DNA]</scope>
    <source>
        <strain evidence="3 4">TWF730</strain>
    </source>
</reference>
<dbReference type="Gene3D" id="3.40.50.2300">
    <property type="match status" value="1"/>
</dbReference>
<evidence type="ECO:0000256" key="1">
    <source>
        <dbReference type="SAM" id="MobiDB-lite"/>
    </source>
</evidence>
<feature type="compositionally biased region" description="Basic and acidic residues" evidence="1">
    <location>
        <begin position="58"/>
        <end position="83"/>
    </location>
</feature>
<dbReference type="PROSITE" id="PS50822">
    <property type="entry name" value="PIWI"/>
    <property type="match status" value="1"/>
</dbReference>
<feature type="domain" description="Piwi" evidence="2">
    <location>
        <begin position="748"/>
        <end position="1062"/>
    </location>
</feature>
<feature type="region of interest" description="Disordered" evidence="1">
    <location>
        <begin position="55"/>
        <end position="108"/>
    </location>
</feature>
<dbReference type="PANTHER" id="PTHR22891">
    <property type="entry name" value="EUKARYOTIC TRANSLATION INITIATION FACTOR 2C"/>
    <property type="match status" value="1"/>
</dbReference>
<gene>
    <name evidence="3" type="ORF">TWF730_008910</name>
</gene>
<dbReference type="SUPFAM" id="SSF101690">
    <property type="entry name" value="PAZ domain"/>
    <property type="match status" value="1"/>
</dbReference>
<dbReference type="InterPro" id="IPR012337">
    <property type="entry name" value="RNaseH-like_sf"/>
</dbReference>
<proteinExistence type="predicted"/>
<feature type="compositionally biased region" description="Gly residues" evidence="1">
    <location>
        <begin position="84"/>
        <end position="108"/>
    </location>
</feature>
<dbReference type="Proteomes" id="UP001373714">
    <property type="component" value="Unassembled WGS sequence"/>
</dbReference>
<dbReference type="Pfam" id="PF02171">
    <property type="entry name" value="Piwi"/>
    <property type="match status" value="1"/>
</dbReference>
<evidence type="ECO:0000313" key="4">
    <source>
        <dbReference type="Proteomes" id="UP001373714"/>
    </source>
</evidence>
<dbReference type="SMART" id="SM00950">
    <property type="entry name" value="Piwi"/>
    <property type="match status" value="1"/>
</dbReference>
<evidence type="ECO:0000313" key="3">
    <source>
        <dbReference type="EMBL" id="KAK6352079.1"/>
    </source>
</evidence>
<comment type="caution">
    <text evidence="3">The sequence shown here is derived from an EMBL/GenBank/DDBJ whole genome shotgun (WGS) entry which is preliminary data.</text>
</comment>
<dbReference type="InterPro" id="IPR036085">
    <property type="entry name" value="PAZ_dom_sf"/>
</dbReference>
<dbReference type="InterPro" id="IPR036397">
    <property type="entry name" value="RNaseH_sf"/>
</dbReference>
<protein>
    <recommendedName>
        <fullName evidence="2">Piwi domain-containing protein</fullName>
    </recommendedName>
</protein>
<dbReference type="Gene3D" id="2.170.260.10">
    <property type="entry name" value="paz domain"/>
    <property type="match status" value="1"/>
</dbReference>
<dbReference type="GO" id="GO:0003676">
    <property type="term" value="F:nucleic acid binding"/>
    <property type="evidence" value="ECO:0007669"/>
    <property type="project" value="InterPro"/>
</dbReference>
<dbReference type="InterPro" id="IPR003165">
    <property type="entry name" value="Piwi"/>
</dbReference>
<keyword evidence="4" id="KW-1185">Reference proteome</keyword>
<name>A0AAV9UXH5_9PEZI</name>
<feature type="region of interest" description="Disordered" evidence="1">
    <location>
        <begin position="153"/>
        <end position="177"/>
    </location>
</feature>
<dbReference type="SUPFAM" id="SSF53098">
    <property type="entry name" value="Ribonuclease H-like"/>
    <property type="match status" value="1"/>
</dbReference>
<organism evidence="3 4">
    <name type="scientific">Orbilia blumenaviensis</name>
    <dbReference type="NCBI Taxonomy" id="1796055"/>
    <lineage>
        <taxon>Eukaryota</taxon>
        <taxon>Fungi</taxon>
        <taxon>Dikarya</taxon>
        <taxon>Ascomycota</taxon>
        <taxon>Pezizomycotina</taxon>
        <taxon>Orbiliomycetes</taxon>
        <taxon>Orbiliales</taxon>
        <taxon>Orbiliaceae</taxon>
        <taxon>Orbilia</taxon>
    </lineage>
</organism>
<sequence length="1117" mass="121549">MLSTLLRNDSTRLPEWLQLALAGGSRSRPCCRICGSYNHRNRDCKVLEAIGGGSGLRSGREGWTERDRGRDRGRGRGRGDHRGGGYSGSGSFGGGGGGGRGGGGGGGAGGGGGYRGGHRGGYSEGGYSGGGSSGGGYRGGGYRGGHSGGGYRGGRGGGYGGEHRSPGAGDDPGGISSHMETVAISKAVQNEDAALKQRVDAFGDNNWVFPLRKQYTTAGKCVPVLANYYEMEIGKDTRITRYVFEMTGPNRTKEMIDDFIAAQFPNHVDDLVPDYGKYLYAPSDWSPERTDFTFGAGHRFAGHTFTIKLPLPLNVQAYHEYTEATSIMTTSLLPSADEETENCVIPNDIQNVIQALNAIILRSPRLKNPQLIHEKGNTMYNAAKGVDFRGSPADIHGLDVGSGAYLLTGIHASVRPGSQRCLVNASKMVNVYYKPGPLHLLINLRGSTPQGRGANLANQRFKDSEIRGIQRFLLGVRLRIDVPGAGAEYRVFHRVSNRDAREYVWEERGGNQVSILTFSQQAGSPLRLPNVQLLEFKPRQGAPSHSAFPIEWCSITQGQKFRMRLNASGTQNMIRTACVSPKVYVDQLVTDFPALFRTNSENKTLGNFGLTIGQELLMVNARVFDAPTVEIGSSRKAEIRGESGSFMLRPGTGFYRPAALLDYIGFVIVGAGQKKEDLPHQGTIKELTKACGDAGMDVRAGRFLGAVYLNMDDLKSSQTIEGEILGRFTGTIMDMKKKNMQRGGKNPLVFCFLPSSDPKYYNAVKTAGDVSAGVLTICLDTRKLSGCDGTQLQSYCRTLALKVNLKCGGINHSTSGDPTLRQIFPKLAENEVMLLGADVSHSGRRDLPSITAVVGSYEPSHSRLYAHIGLQTNKEMIERMEEGVRVHLKNFYIKNKCLPRSIVMFRDGVSESQYRQVLDKEIVAVDAAVDTIVHELKYAQRPTLTVLVVGKRHHTRFFPNARELAGHNSFKAKTPPGLVVDRAVTAVYEKDFFLQAHSAIQGTPRPAHYFVIRDDKGLTDAQIQQMSFIWSFSFGRSFRSVSYAPPAYCADLACGRARSWIHGEVEKLKETPSNRGVPGTASTRTADITAAAEHNLRVISAGAVGLHPDLENTMWYI</sequence>
<dbReference type="EMBL" id="JAVHNS010000006">
    <property type="protein sequence ID" value="KAK6352079.1"/>
    <property type="molecule type" value="Genomic_DNA"/>
</dbReference>